<dbReference type="InterPro" id="IPR017896">
    <property type="entry name" value="4Fe4S_Fe-S-bd"/>
</dbReference>
<dbReference type="Proteomes" id="UP000199659">
    <property type="component" value="Unassembled WGS sequence"/>
</dbReference>
<dbReference type="InterPro" id="IPR037225">
    <property type="entry name" value="Nuo51_FMN-bd_sf"/>
</dbReference>
<evidence type="ECO:0000256" key="2">
    <source>
        <dbReference type="ARBA" id="ARBA00022723"/>
    </source>
</evidence>
<sequence length="365" mass="40446">MDSPIITKKYVKGNRIIKNIQKQSKKSYSRIKVKFPKAFIGKVVQESGFVDLSEEKHKDGQNINTKEESLLDRIKQSGLTGMSGNGFSVYKKLEEVIKSTASEKVLIINGAECDPGLIHDEWLLRNRMDEIIEGSKIVSSLIKARKVYLAVKIENIGRVSGMEVKVLPNKYPVGAEKVVIKHVLNVELSRGEIPVHKGILVMNVQTVIAIGQIQKGTYLNNTRYITAADCTNGIAKAVRVDYGMSVEEVAAKVLGEKKEKKIYLGGGVMDAHLLKNGETITETINFVGYGSGITYNNEAKCRKCGACSRNCPMGIKVIKIVRHYDKKLKLDKEAFSPDLCLKCGACSFVCPAGKNVMWIMNKMNE</sequence>
<dbReference type="Pfam" id="PF01512">
    <property type="entry name" value="Complex1_51K"/>
    <property type="match status" value="1"/>
</dbReference>
<keyword evidence="1" id="KW-0004">4Fe-4S</keyword>
<dbReference type="InterPro" id="IPR017900">
    <property type="entry name" value="4Fe4S_Fe_S_CS"/>
</dbReference>
<keyword evidence="3" id="KW-0408">Iron</keyword>
<dbReference type="EMBL" id="FOYZ01000004">
    <property type="protein sequence ID" value="SFR72139.1"/>
    <property type="molecule type" value="Genomic_DNA"/>
</dbReference>
<proteinExistence type="predicted"/>
<dbReference type="InterPro" id="IPR010208">
    <property type="entry name" value="Ion_transpt_RnfC/RsxC"/>
</dbReference>
<dbReference type="GO" id="GO:0046872">
    <property type="term" value="F:metal ion binding"/>
    <property type="evidence" value="ECO:0007669"/>
    <property type="project" value="UniProtKB-KW"/>
</dbReference>
<dbReference type="Gene3D" id="3.30.70.20">
    <property type="match status" value="1"/>
</dbReference>
<dbReference type="PROSITE" id="PS51379">
    <property type="entry name" value="4FE4S_FER_2"/>
    <property type="match status" value="2"/>
</dbReference>
<dbReference type="InterPro" id="IPR011538">
    <property type="entry name" value="Nuo51_FMN-bd"/>
</dbReference>
<keyword evidence="4" id="KW-0411">Iron-sulfur</keyword>
<dbReference type="PROSITE" id="PS00198">
    <property type="entry name" value="4FE4S_FER_1"/>
    <property type="match status" value="1"/>
</dbReference>
<feature type="domain" description="4Fe-4S ferredoxin-type" evidence="5">
    <location>
        <begin position="331"/>
        <end position="362"/>
    </location>
</feature>
<evidence type="ECO:0000313" key="6">
    <source>
        <dbReference type="EMBL" id="SFR72139.1"/>
    </source>
</evidence>
<organism evidence="6 7">
    <name type="scientific">Anaeromicropila populeti</name>
    <dbReference type="NCBI Taxonomy" id="37658"/>
    <lineage>
        <taxon>Bacteria</taxon>
        <taxon>Bacillati</taxon>
        <taxon>Bacillota</taxon>
        <taxon>Clostridia</taxon>
        <taxon>Lachnospirales</taxon>
        <taxon>Lachnospiraceae</taxon>
        <taxon>Anaeromicropila</taxon>
    </lineage>
</organism>
<dbReference type="Gene3D" id="3.40.50.11540">
    <property type="entry name" value="NADH-ubiquinone oxidoreductase 51kDa subunit"/>
    <property type="match status" value="1"/>
</dbReference>
<dbReference type="GO" id="GO:0016020">
    <property type="term" value="C:membrane"/>
    <property type="evidence" value="ECO:0007669"/>
    <property type="project" value="InterPro"/>
</dbReference>
<evidence type="ECO:0000313" key="7">
    <source>
        <dbReference type="Proteomes" id="UP000199659"/>
    </source>
</evidence>
<gene>
    <name evidence="6" type="ORF">SAMN05661086_01289</name>
</gene>
<dbReference type="PANTHER" id="PTHR43034:SF2">
    <property type="entry name" value="ION-TRANSLOCATING OXIDOREDUCTASE COMPLEX SUBUNIT C"/>
    <property type="match status" value="1"/>
</dbReference>
<dbReference type="AlphaFoldDB" id="A0A1I6IZN0"/>
<evidence type="ECO:0000256" key="4">
    <source>
        <dbReference type="ARBA" id="ARBA00023014"/>
    </source>
</evidence>
<feature type="domain" description="4Fe-4S ferredoxin-type" evidence="5">
    <location>
        <begin position="292"/>
        <end position="323"/>
    </location>
</feature>
<keyword evidence="7" id="KW-1185">Reference proteome</keyword>
<dbReference type="OrthoDB" id="9773828at2"/>
<dbReference type="GO" id="GO:0051539">
    <property type="term" value="F:4 iron, 4 sulfur cluster binding"/>
    <property type="evidence" value="ECO:0007669"/>
    <property type="project" value="UniProtKB-KW"/>
</dbReference>
<reference evidence="6 7" key="1">
    <citation type="submission" date="2016-10" db="EMBL/GenBank/DDBJ databases">
        <authorList>
            <person name="de Groot N.N."/>
        </authorList>
    </citation>
    <scope>NUCLEOTIDE SEQUENCE [LARGE SCALE GENOMIC DNA]</scope>
    <source>
        <strain evidence="6 7">743A</strain>
    </source>
</reference>
<dbReference type="Pfam" id="PF12838">
    <property type="entry name" value="Fer4_7"/>
    <property type="match status" value="1"/>
</dbReference>
<dbReference type="PANTHER" id="PTHR43034">
    <property type="entry name" value="ION-TRANSLOCATING OXIDOREDUCTASE COMPLEX SUBUNIT C"/>
    <property type="match status" value="1"/>
</dbReference>
<dbReference type="SUPFAM" id="SSF46548">
    <property type="entry name" value="alpha-helical ferredoxin"/>
    <property type="match status" value="1"/>
</dbReference>
<accession>A0A1I6IZN0</accession>
<dbReference type="GO" id="GO:0009055">
    <property type="term" value="F:electron transfer activity"/>
    <property type="evidence" value="ECO:0007669"/>
    <property type="project" value="InterPro"/>
</dbReference>
<dbReference type="STRING" id="37658.SAMN05661086_01289"/>
<keyword evidence="2" id="KW-0479">Metal-binding</keyword>
<evidence type="ECO:0000259" key="5">
    <source>
        <dbReference type="PROSITE" id="PS51379"/>
    </source>
</evidence>
<name>A0A1I6IZN0_9FIRM</name>
<evidence type="ECO:0000256" key="1">
    <source>
        <dbReference type="ARBA" id="ARBA00022485"/>
    </source>
</evidence>
<dbReference type="SUPFAM" id="SSF142019">
    <property type="entry name" value="Nqo1 FMN-binding domain-like"/>
    <property type="match status" value="1"/>
</dbReference>
<dbReference type="RefSeq" id="WP_092559872.1">
    <property type="nucleotide sequence ID" value="NZ_FOYZ01000004.1"/>
</dbReference>
<protein>
    <submittedName>
        <fullName evidence="6">Electron transport complex protein RnfC</fullName>
    </submittedName>
</protein>
<evidence type="ECO:0000256" key="3">
    <source>
        <dbReference type="ARBA" id="ARBA00023004"/>
    </source>
</evidence>